<reference evidence="1 2" key="1">
    <citation type="submission" date="2017-11" db="EMBL/GenBank/DDBJ databases">
        <title>De-novo sequencing of pomegranate (Punica granatum L.) genome.</title>
        <authorList>
            <person name="Akparov Z."/>
            <person name="Amiraslanov A."/>
            <person name="Hajiyeva S."/>
            <person name="Abbasov M."/>
            <person name="Kaur K."/>
            <person name="Hamwieh A."/>
            <person name="Solovyev V."/>
            <person name="Salamov A."/>
            <person name="Braich B."/>
            <person name="Kosarev P."/>
            <person name="Mahmoud A."/>
            <person name="Hajiyev E."/>
            <person name="Babayeva S."/>
            <person name="Izzatullayeva V."/>
            <person name="Mammadov A."/>
            <person name="Mammadov A."/>
            <person name="Sharifova S."/>
            <person name="Ojaghi J."/>
            <person name="Eynullazada K."/>
            <person name="Bayramov B."/>
            <person name="Abdulazimova A."/>
            <person name="Shahmuradov I."/>
        </authorList>
    </citation>
    <scope>NUCLEOTIDE SEQUENCE [LARGE SCALE GENOMIC DNA]</scope>
    <source>
        <strain evidence="2">cv. AG2017</strain>
        <tissue evidence="1">Leaf</tissue>
    </source>
</reference>
<evidence type="ECO:0000313" key="1">
    <source>
        <dbReference type="EMBL" id="PKI67571.1"/>
    </source>
</evidence>
<sequence length="294" mass="32316">MEITMIPVCRDWTFKDLKSASETFKALLGRHSASRFPKEDLRIWISPEKGLLCSSAVTWETKKAKPVLPDYVCSPEFSGQYRPKWGADTCTCGGCTPKYAWGVSEGAGDGRCTGGMLVGVRGRLVEVGRVTSSGRFSTALGERVTITVESIGSGRGPGEGVYPKLTLVNSLLVLLGDFLVKVVSLGSKAGELDLNSHAWGRRCPGRCVALGSWRVNEIFRCWWTPSVKVEDVLFRGLEILLVLSRMLREVGLLNDHSVPCREDLFDSILMIYGHLILSPSVFEPSPCRVLEDCL</sequence>
<proteinExistence type="predicted"/>
<accession>A0A2I0KGF6</accession>
<name>A0A2I0KGF6_PUNGR</name>
<dbReference type="EMBL" id="PGOL01000597">
    <property type="protein sequence ID" value="PKI67571.1"/>
    <property type="molecule type" value="Genomic_DNA"/>
</dbReference>
<organism evidence="1 2">
    <name type="scientific">Punica granatum</name>
    <name type="common">Pomegranate</name>
    <dbReference type="NCBI Taxonomy" id="22663"/>
    <lineage>
        <taxon>Eukaryota</taxon>
        <taxon>Viridiplantae</taxon>
        <taxon>Streptophyta</taxon>
        <taxon>Embryophyta</taxon>
        <taxon>Tracheophyta</taxon>
        <taxon>Spermatophyta</taxon>
        <taxon>Magnoliopsida</taxon>
        <taxon>eudicotyledons</taxon>
        <taxon>Gunneridae</taxon>
        <taxon>Pentapetalae</taxon>
        <taxon>rosids</taxon>
        <taxon>malvids</taxon>
        <taxon>Myrtales</taxon>
        <taxon>Lythraceae</taxon>
        <taxon>Punica</taxon>
    </lineage>
</organism>
<keyword evidence="2" id="KW-1185">Reference proteome</keyword>
<dbReference type="AlphaFoldDB" id="A0A2I0KGF6"/>
<dbReference type="Proteomes" id="UP000233551">
    <property type="component" value="Unassembled WGS sequence"/>
</dbReference>
<comment type="caution">
    <text evidence="1">The sequence shown here is derived from an EMBL/GenBank/DDBJ whole genome shotgun (WGS) entry which is preliminary data.</text>
</comment>
<protein>
    <submittedName>
        <fullName evidence="1">Uncharacterized protein</fullName>
    </submittedName>
</protein>
<evidence type="ECO:0000313" key="2">
    <source>
        <dbReference type="Proteomes" id="UP000233551"/>
    </source>
</evidence>
<gene>
    <name evidence="1" type="ORF">CRG98_012155</name>
</gene>